<protein>
    <submittedName>
        <fullName evidence="2">Uncharacterized protein</fullName>
    </submittedName>
</protein>
<gene>
    <name evidence="2" type="ORF">BCF44_101472</name>
</gene>
<dbReference type="RefSeq" id="WP_116172365.1">
    <property type="nucleotide sequence ID" value="NZ_CP144375.1"/>
</dbReference>
<accession>A0A3E0IA21</accession>
<reference evidence="2 3" key="1">
    <citation type="submission" date="2018-08" db="EMBL/GenBank/DDBJ databases">
        <title>Genomic Encyclopedia of Archaeal and Bacterial Type Strains, Phase II (KMG-II): from individual species to whole genera.</title>
        <authorList>
            <person name="Goeker M."/>
        </authorList>
    </citation>
    <scope>NUCLEOTIDE SEQUENCE [LARGE SCALE GENOMIC DNA]</scope>
    <source>
        <strain evidence="2 3">DSM 45791</strain>
    </source>
</reference>
<comment type="caution">
    <text evidence="2">The sequence shown here is derived from an EMBL/GenBank/DDBJ whole genome shotgun (WGS) entry which is preliminary data.</text>
</comment>
<dbReference type="AlphaFoldDB" id="A0A3E0IA21"/>
<name>A0A3E0IA21_9PSEU</name>
<evidence type="ECO:0000313" key="3">
    <source>
        <dbReference type="Proteomes" id="UP000256269"/>
    </source>
</evidence>
<sequence>MPGEKIFTTWLTSTDRVDHAVTDEEFTAHRPEPEAVCGAVIMLAPMETPPGPHCARCSAFLAARESLRDLEQRIDPHRHRRPCWLHRILHRTSTPAVPTPRALGRRGRLHTPADAMGSPAVVSAGLTGSDRDQR</sequence>
<dbReference type="Proteomes" id="UP000256269">
    <property type="component" value="Unassembled WGS sequence"/>
</dbReference>
<proteinExistence type="predicted"/>
<evidence type="ECO:0000313" key="2">
    <source>
        <dbReference type="EMBL" id="REH55451.1"/>
    </source>
</evidence>
<dbReference type="OrthoDB" id="3637666at2"/>
<organism evidence="2 3">
    <name type="scientific">Kutzneria buriramensis</name>
    <dbReference type="NCBI Taxonomy" id="1045776"/>
    <lineage>
        <taxon>Bacteria</taxon>
        <taxon>Bacillati</taxon>
        <taxon>Actinomycetota</taxon>
        <taxon>Actinomycetes</taxon>
        <taxon>Pseudonocardiales</taxon>
        <taxon>Pseudonocardiaceae</taxon>
        <taxon>Kutzneria</taxon>
    </lineage>
</organism>
<feature type="region of interest" description="Disordered" evidence="1">
    <location>
        <begin position="95"/>
        <end position="134"/>
    </location>
</feature>
<keyword evidence="3" id="KW-1185">Reference proteome</keyword>
<dbReference type="EMBL" id="QUNO01000001">
    <property type="protein sequence ID" value="REH55451.1"/>
    <property type="molecule type" value="Genomic_DNA"/>
</dbReference>
<evidence type="ECO:0000256" key="1">
    <source>
        <dbReference type="SAM" id="MobiDB-lite"/>
    </source>
</evidence>